<dbReference type="SUPFAM" id="SSF101386">
    <property type="entry name" value="all-alpha NTP pyrophosphatases"/>
    <property type="match status" value="1"/>
</dbReference>
<protein>
    <submittedName>
        <fullName evidence="1">Nucleoside triphosphate pyrophosphohydrolase</fullName>
    </submittedName>
</protein>
<reference evidence="2" key="1">
    <citation type="submission" date="2019-09" db="EMBL/GenBank/DDBJ databases">
        <title>Antimicrobial potential of Antarctic Bacteria.</title>
        <authorList>
            <person name="Benaud N."/>
            <person name="Edwards R.J."/>
            <person name="Ferrari B.C."/>
        </authorList>
    </citation>
    <scope>NUCLEOTIDE SEQUENCE [LARGE SCALE GENOMIC DNA]</scope>
    <source>
        <strain evidence="2">SPB151</strain>
    </source>
</reference>
<evidence type="ECO:0000313" key="2">
    <source>
        <dbReference type="Proteomes" id="UP000515563"/>
    </source>
</evidence>
<dbReference type="AlphaFoldDB" id="A0A7G6WX64"/>
<dbReference type="Pfam" id="PF01503">
    <property type="entry name" value="PRA-PH"/>
    <property type="match status" value="1"/>
</dbReference>
<dbReference type="EMBL" id="CP043661">
    <property type="protein sequence ID" value="QNE18579.1"/>
    <property type="molecule type" value="Genomic_DNA"/>
</dbReference>
<name>A0A7G6WX64_9ACTN</name>
<organism evidence="1 2">
    <name type="scientific">Kribbella qitaiheensis</name>
    <dbReference type="NCBI Taxonomy" id="1544730"/>
    <lineage>
        <taxon>Bacteria</taxon>
        <taxon>Bacillati</taxon>
        <taxon>Actinomycetota</taxon>
        <taxon>Actinomycetes</taxon>
        <taxon>Propionibacteriales</taxon>
        <taxon>Kribbellaceae</taxon>
        <taxon>Kribbella</taxon>
    </lineage>
</organism>
<accession>A0A7G6WX64</accession>
<dbReference type="KEGG" id="kqi:F1D05_12515"/>
<gene>
    <name evidence="1" type="ORF">F1D05_12515</name>
</gene>
<keyword evidence="1" id="KW-0378">Hydrolase</keyword>
<keyword evidence="2" id="KW-1185">Reference proteome</keyword>
<dbReference type="InterPro" id="IPR021130">
    <property type="entry name" value="PRib-ATP_PPHydrolase-like"/>
</dbReference>
<dbReference type="Proteomes" id="UP000515563">
    <property type="component" value="Chromosome"/>
</dbReference>
<reference evidence="1 2" key="2">
    <citation type="journal article" date="2020" name="Microbiol. Resour. Announc.">
        <title>Antarctic desert soil bacteria exhibit high novel natural product potential, evaluated through long-read genome sequencing and comparative genomics.</title>
        <authorList>
            <person name="Benaud N."/>
            <person name="Edwards R.J."/>
            <person name="Amos T.G."/>
            <person name="D'Agostino P.M."/>
            <person name="Gutierrez-Chavez C."/>
            <person name="Montgomery K."/>
            <person name="Nicetic I."/>
            <person name="Ferrari B.C."/>
        </authorList>
    </citation>
    <scope>NUCLEOTIDE SEQUENCE [LARGE SCALE GENOMIC DNA]</scope>
    <source>
        <strain evidence="1 2">SPB151</strain>
    </source>
</reference>
<dbReference type="InterPro" id="IPR038735">
    <property type="entry name" value="MSMEG_1276-like_NTP-PPase_dom"/>
</dbReference>
<evidence type="ECO:0000313" key="1">
    <source>
        <dbReference type="EMBL" id="QNE18579.1"/>
    </source>
</evidence>
<dbReference type="CDD" id="cd11532">
    <property type="entry name" value="NTP-PPase_COG4997"/>
    <property type="match status" value="1"/>
</dbReference>
<proteinExistence type="predicted"/>
<dbReference type="RefSeq" id="WP_185447840.1">
    <property type="nucleotide sequence ID" value="NZ_CP043661.1"/>
</dbReference>
<dbReference type="GO" id="GO:0016787">
    <property type="term" value="F:hydrolase activity"/>
    <property type="evidence" value="ECO:0007669"/>
    <property type="project" value="UniProtKB-KW"/>
</dbReference>
<sequence length="132" mass="14724">MSAEGKLVRDRIPEIIRANGEEPVVYRADAEEYRRRLREKLGEEVGEFLAAGGEQAVEELADVLEVVFALAADLGVDREQLERVRAEKARERGAFDQRIVWTGIRWGDGKPPETALLQRELIPGKAGSALAR</sequence>